<accession>A0A1R4EC99</accession>
<dbReference type="InterPro" id="IPR050881">
    <property type="entry name" value="LL-DAP_aminotransferase"/>
</dbReference>
<dbReference type="InterPro" id="IPR015422">
    <property type="entry name" value="PyrdxlP-dep_Trfase_small"/>
</dbReference>
<gene>
    <name evidence="5" type="primary">dapL</name>
    <name evidence="5" type="ORF">A1019T_00082</name>
</gene>
<dbReference type="OrthoDB" id="9813612at2"/>
<dbReference type="CDD" id="cd00609">
    <property type="entry name" value="AAT_like"/>
    <property type="match status" value="1"/>
</dbReference>
<dbReference type="GO" id="GO:0009016">
    <property type="term" value="F:succinyldiaminopimelate transaminase activity"/>
    <property type="evidence" value="ECO:0007669"/>
    <property type="project" value="InterPro"/>
</dbReference>
<dbReference type="NCBIfam" id="TIGR03538">
    <property type="entry name" value="DapC_gpp"/>
    <property type="match status" value="1"/>
</dbReference>
<evidence type="ECO:0000313" key="6">
    <source>
        <dbReference type="Proteomes" id="UP000188169"/>
    </source>
</evidence>
<dbReference type="Pfam" id="PF00155">
    <property type="entry name" value="Aminotran_1_2"/>
    <property type="match status" value="1"/>
</dbReference>
<keyword evidence="3 5" id="KW-0808">Transferase</keyword>
<evidence type="ECO:0000256" key="3">
    <source>
        <dbReference type="ARBA" id="ARBA00022679"/>
    </source>
</evidence>
<feature type="domain" description="Aminotransferase class I/classII large" evidence="4">
    <location>
        <begin position="31"/>
        <end position="402"/>
    </location>
</feature>
<reference evidence="6" key="1">
    <citation type="submission" date="2017-02" db="EMBL/GenBank/DDBJ databases">
        <authorList>
            <person name="Mornico D."/>
        </authorList>
    </citation>
    <scope>NUCLEOTIDE SEQUENCE [LARGE SCALE GENOMIC DNA]</scope>
</reference>
<comment type="cofactor">
    <cofactor evidence="1">
        <name>pyridoxal 5'-phosphate</name>
        <dbReference type="ChEBI" id="CHEBI:597326"/>
    </cofactor>
</comment>
<sequence length="407" mass="45689">MNPKLDLLHPYPFAKMATLLQDSVAASNYQTIKLGIGEPKHEPPAFVLKVLADNLNKVQNYPSTNGLLELRQAIAQWLTNRFKLSQIDTDSQIIPVMGTREALFSFVQAAIDLSKAQEDAGKPLVVMPNPFYQIYEGATLLAGAEPYFVACEEDNDFKGDYRSVPSEVWERTQLVFVCSPNNPTGAVFSEADWQALIELSDQYDFIIASDECYSELYFDTPPVGLLEVCARLGRHDYKNCVVFHSLSKRSNLPGLRSGFVAGDANLLKPYLQYRTYQGCALPIHHQLASIAAWQDEAHVETNRQLYAQKFDLWMSELGELLKLSKPDAGFYFWVQVPEQFKDEQGEPDDEAFVKALFEKVNINALAGRYLSREVNGTNPGKGFVRLALVASVEESREAITRIKTLLS</sequence>
<dbReference type="Gene3D" id="3.90.1150.10">
    <property type="entry name" value="Aspartate Aminotransferase, domain 1"/>
    <property type="match status" value="1"/>
</dbReference>
<dbReference type="EC" id="2.6.1.83" evidence="5"/>
<evidence type="ECO:0000256" key="2">
    <source>
        <dbReference type="ARBA" id="ARBA00022576"/>
    </source>
</evidence>
<evidence type="ECO:0000259" key="4">
    <source>
        <dbReference type="Pfam" id="PF00155"/>
    </source>
</evidence>
<dbReference type="SUPFAM" id="SSF53383">
    <property type="entry name" value="PLP-dependent transferases"/>
    <property type="match status" value="1"/>
</dbReference>
<keyword evidence="6" id="KW-1185">Reference proteome</keyword>
<name>A0A1R4EC99_9GAMM</name>
<dbReference type="RefSeq" id="WP_077447531.1">
    <property type="nucleotide sequence ID" value="NZ_FUGD01000025.1"/>
</dbReference>
<dbReference type="InterPro" id="IPR015421">
    <property type="entry name" value="PyrdxlP-dep_Trfase_major"/>
</dbReference>
<dbReference type="GO" id="GO:0010285">
    <property type="term" value="F:L,L-diaminopimelate aminotransferase activity"/>
    <property type="evidence" value="ECO:0007669"/>
    <property type="project" value="UniProtKB-EC"/>
</dbReference>
<organism evidence="5 6">
    <name type="scientific">Psychrobacter pasteurii</name>
    <dbReference type="NCBI Taxonomy" id="1945520"/>
    <lineage>
        <taxon>Bacteria</taxon>
        <taxon>Pseudomonadati</taxon>
        <taxon>Pseudomonadota</taxon>
        <taxon>Gammaproteobacteria</taxon>
        <taxon>Moraxellales</taxon>
        <taxon>Moraxellaceae</taxon>
        <taxon>Psychrobacter</taxon>
    </lineage>
</organism>
<dbReference type="GO" id="GO:0009089">
    <property type="term" value="P:lysine biosynthetic process via diaminopimelate"/>
    <property type="evidence" value="ECO:0007669"/>
    <property type="project" value="InterPro"/>
</dbReference>
<dbReference type="InterPro" id="IPR004839">
    <property type="entry name" value="Aminotransferase_I/II_large"/>
</dbReference>
<dbReference type="Gene3D" id="3.40.640.10">
    <property type="entry name" value="Type I PLP-dependent aspartate aminotransferase-like (Major domain)"/>
    <property type="match status" value="1"/>
</dbReference>
<dbReference type="PANTHER" id="PTHR42832:SF3">
    <property type="entry name" value="L-GLUTAMINE--4-(METHYLSULFANYL)-2-OXOBUTANOATE AMINOTRANSFERASE"/>
    <property type="match status" value="1"/>
</dbReference>
<evidence type="ECO:0000313" key="5">
    <source>
        <dbReference type="EMBL" id="SJM36122.1"/>
    </source>
</evidence>
<dbReference type="EMBL" id="FUGD01000025">
    <property type="protein sequence ID" value="SJM36122.1"/>
    <property type="molecule type" value="Genomic_DNA"/>
</dbReference>
<evidence type="ECO:0000256" key="1">
    <source>
        <dbReference type="ARBA" id="ARBA00001933"/>
    </source>
</evidence>
<dbReference type="Proteomes" id="UP000188169">
    <property type="component" value="Unassembled WGS sequence"/>
</dbReference>
<keyword evidence="2 5" id="KW-0032">Aminotransferase</keyword>
<proteinExistence type="predicted"/>
<dbReference type="InterPro" id="IPR019878">
    <property type="entry name" value="DapC_beta/gammaproteobac"/>
</dbReference>
<dbReference type="STRING" id="1945520.A1019T_00082"/>
<dbReference type="InterPro" id="IPR015424">
    <property type="entry name" value="PyrdxlP-dep_Trfase"/>
</dbReference>
<protein>
    <submittedName>
        <fullName evidence="5">LL-diaminopimelate aminotransferase</fullName>
        <ecNumber evidence="5">2.6.1.83</ecNumber>
    </submittedName>
</protein>
<dbReference type="AlphaFoldDB" id="A0A1R4EC99"/>
<dbReference type="PANTHER" id="PTHR42832">
    <property type="entry name" value="AMINO ACID AMINOTRANSFERASE"/>
    <property type="match status" value="1"/>
</dbReference>
<dbReference type="GO" id="GO:0030170">
    <property type="term" value="F:pyridoxal phosphate binding"/>
    <property type="evidence" value="ECO:0007669"/>
    <property type="project" value="InterPro"/>
</dbReference>